<evidence type="ECO:0000313" key="1">
    <source>
        <dbReference type="EMBL" id="MBB3062417.1"/>
    </source>
</evidence>
<dbReference type="Proteomes" id="UP000535937">
    <property type="component" value="Unassembled WGS sequence"/>
</dbReference>
<reference evidence="1 2" key="1">
    <citation type="submission" date="2020-08" db="EMBL/GenBank/DDBJ databases">
        <title>Genomic Encyclopedia of Type Strains, Phase III (KMG-III): the genomes of soil and plant-associated and newly described type strains.</title>
        <authorList>
            <person name="Whitman W."/>
        </authorList>
    </citation>
    <scope>NUCLEOTIDE SEQUENCE [LARGE SCALE GENOMIC DNA]</scope>
    <source>
        <strain evidence="1 2">CECT 8799</strain>
    </source>
</reference>
<accession>A0A7W4WDU3</accession>
<protein>
    <submittedName>
        <fullName evidence="1">Uncharacterized protein</fullName>
    </submittedName>
</protein>
<dbReference type="EMBL" id="JACHWZ010000016">
    <property type="protein sequence ID" value="MBB3062417.1"/>
    <property type="molecule type" value="Genomic_DNA"/>
</dbReference>
<organism evidence="1 2">
    <name type="scientific">Microbulbifer rhizosphaerae</name>
    <dbReference type="NCBI Taxonomy" id="1562603"/>
    <lineage>
        <taxon>Bacteria</taxon>
        <taxon>Pseudomonadati</taxon>
        <taxon>Pseudomonadota</taxon>
        <taxon>Gammaproteobacteria</taxon>
        <taxon>Cellvibrionales</taxon>
        <taxon>Microbulbiferaceae</taxon>
        <taxon>Microbulbifer</taxon>
    </lineage>
</organism>
<evidence type="ECO:0000313" key="2">
    <source>
        <dbReference type="Proteomes" id="UP000535937"/>
    </source>
</evidence>
<name>A0A7W4WDU3_9GAMM</name>
<dbReference type="AlphaFoldDB" id="A0A7W4WDU3"/>
<proteinExistence type="predicted"/>
<comment type="caution">
    <text evidence="1">The sequence shown here is derived from an EMBL/GenBank/DDBJ whole genome shotgun (WGS) entry which is preliminary data.</text>
</comment>
<keyword evidence="2" id="KW-1185">Reference proteome</keyword>
<sequence length="68" mass="6950">MARLLFAINDRVVAIADMGDDPMLCRVAIGGPLIDVGTFGGIAVTDLDKLFGVLGGDGVGAIFERVSG</sequence>
<gene>
    <name evidence="1" type="ORF">FHS09_003266</name>
</gene>